<evidence type="ECO:0000256" key="6">
    <source>
        <dbReference type="ARBA" id="ARBA00047886"/>
    </source>
</evidence>
<organism evidence="11 12">
    <name type="scientific">Mycena alexandri</name>
    <dbReference type="NCBI Taxonomy" id="1745969"/>
    <lineage>
        <taxon>Eukaryota</taxon>
        <taxon>Fungi</taxon>
        <taxon>Dikarya</taxon>
        <taxon>Basidiomycota</taxon>
        <taxon>Agaricomycotina</taxon>
        <taxon>Agaricomycetes</taxon>
        <taxon>Agaricomycetidae</taxon>
        <taxon>Agaricales</taxon>
        <taxon>Marasmiineae</taxon>
        <taxon>Mycenaceae</taxon>
        <taxon>Mycena</taxon>
    </lineage>
</organism>
<feature type="compositionally biased region" description="Acidic residues" evidence="8">
    <location>
        <begin position="102"/>
        <end position="120"/>
    </location>
</feature>
<dbReference type="PANTHER" id="PTHR48050:SF26">
    <property type="entry name" value="STEROL 3-BETA-GLUCOSYLTRANSFERASE"/>
    <property type="match status" value="1"/>
</dbReference>
<evidence type="ECO:0000256" key="8">
    <source>
        <dbReference type="SAM" id="MobiDB-lite"/>
    </source>
</evidence>
<dbReference type="GO" id="GO:0016125">
    <property type="term" value="P:sterol metabolic process"/>
    <property type="evidence" value="ECO:0007669"/>
    <property type="project" value="TreeGrafter"/>
</dbReference>
<comment type="caution">
    <text evidence="11">The sequence shown here is derived from an EMBL/GenBank/DDBJ whole genome shotgun (WGS) entry which is preliminary data.</text>
</comment>
<dbReference type="CDD" id="cd03784">
    <property type="entry name" value="GT1_Gtf-like"/>
    <property type="match status" value="1"/>
</dbReference>
<feature type="region of interest" description="Disordered" evidence="8">
    <location>
        <begin position="84"/>
        <end position="139"/>
    </location>
</feature>
<evidence type="ECO:0000256" key="7">
    <source>
        <dbReference type="ARBA" id="ARBA00049453"/>
    </source>
</evidence>
<dbReference type="FunFam" id="3.40.50.2000:FF:000029">
    <property type="entry name" value="Sterol 3-beta-glucosyltransferase"/>
    <property type="match status" value="1"/>
</dbReference>
<comment type="similarity">
    <text evidence="1">Belongs to the glycosyltransferase 28 family.</text>
</comment>
<evidence type="ECO:0000256" key="1">
    <source>
        <dbReference type="ARBA" id="ARBA00006962"/>
    </source>
</evidence>
<dbReference type="Pfam" id="PF03033">
    <property type="entry name" value="Glyco_transf_28"/>
    <property type="match status" value="1"/>
</dbReference>
<keyword evidence="4" id="KW-0808">Transferase</keyword>
<protein>
    <recommendedName>
        <fullName evidence="2">sterol 3beta-glucosyltransferase</fullName>
        <ecNumber evidence="2">2.4.1.173</ecNumber>
    </recommendedName>
    <alternativeName>
        <fullName evidence="5">Autophagy-related protein 26</fullName>
    </alternativeName>
</protein>
<evidence type="ECO:0000259" key="9">
    <source>
        <dbReference type="Pfam" id="PF03033"/>
    </source>
</evidence>
<dbReference type="GO" id="GO:0016906">
    <property type="term" value="F:sterol 3-beta-glucosyltransferase activity"/>
    <property type="evidence" value="ECO:0007669"/>
    <property type="project" value="UniProtKB-EC"/>
</dbReference>
<dbReference type="InterPro" id="IPR004276">
    <property type="entry name" value="GlycoTrans_28_N"/>
</dbReference>
<evidence type="ECO:0000313" key="12">
    <source>
        <dbReference type="Proteomes" id="UP001218188"/>
    </source>
</evidence>
<dbReference type="InterPro" id="IPR002213">
    <property type="entry name" value="UDP_glucos_trans"/>
</dbReference>
<dbReference type="EMBL" id="JARJCM010000008">
    <property type="protein sequence ID" value="KAJ7044079.1"/>
    <property type="molecule type" value="Genomic_DNA"/>
</dbReference>
<gene>
    <name evidence="11" type="ORF">C8F04DRAFT_688528</name>
</gene>
<dbReference type="EC" id="2.4.1.173" evidence="2"/>
<keyword evidence="3" id="KW-0328">Glycosyltransferase</keyword>
<evidence type="ECO:0000313" key="11">
    <source>
        <dbReference type="EMBL" id="KAJ7044079.1"/>
    </source>
</evidence>
<dbReference type="PANTHER" id="PTHR48050">
    <property type="entry name" value="STEROL 3-BETA-GLUCOSYLTRANSFERASE"/>
    <property type="match status" value="1"/>
</dbReference>
<evidence type="ECO:0000256" key="3">
    <source>
        <dbReference type="ARBA" id="ARBA00022676"/>
    </source>
</evidence>
<keyword evidence="12" id="KW-1185">Reference proteome</keyword>
<evidence type="ECO:0000256" key="2">
    <source>
        <dbReference type="ARBA" id="ARBA00012650"/>
    </source>
</evidence>
<reference evidence="11" key="1">
    <citation type="submission" date="2023-03" db="EMBL/GenBank/DDBJ databases">
        <title>Massive genome expansion in bonnet fungi (Mycena s.s.) driven by repeated elements and novel gene families across ecological guilds.</title>
        <authorList>
            <consortium name="Lawrence Berkeley National Laboratory"/>
            <person name="Harder C.B."/>
            <person name="Miyauchi S."/>
            <person name="Viragh M."/>
            <person name="Kuo A."/>
            <person name="Thoen E."/>
            <person name="Andreopoulos B."/>
            <person name="Lu D."/>
            <person name="Skrede I."/>
            <person name="Drula E."/>
            <person name="Henrissat B."/>
            <person name="Morin E."/>
            <person name="Kohler A."/>
            <person name="Barry K."/>
            <person name="LaButti K."/>
            <person name="Morin E."/>
            <person name="Salamov A."/>
            <person name="Lipzen A."/>
            <person name="Mereny Z."/>
            <person name="Hegedus B."/>
            <person name="Baldrian P."/>
            <person name="Stursova M."/>
            <person name="Weitz H."/>
            <person name="Taylor A."/>
            <person name="Grigoriev I.V."/>
            <person name="Nagy L.G."/>
            <person name="Martin F."/>
            <person name="Kauserud H."/>
        </authorList>
    </citation>
    <scope>NUCLEOTIDE SEQUENCE</scope>
    <source>
        <strain evidence="11">CBHHK200</strain>
    </source>
</reference>
<evidence type="ECO:0000259" key="10">
    <source>
        <dbReference type="Pfam" id="PF06722"/>
    </source>
</evidence>
<feature type="compositionally biased region" description="Low complexity" evidence="8">
    <location>
        <begin position="88"/>
        <end position="99"/>
    </location>
</feature>
<proteinExistence type="inferred from homology"/>
<feature type="domain" description="Glycosyltransferase family 28 N-terminal" evidence="9">
    <location>
        <begin position="617"/>
        <end position="750"/>
    </location>
</feature>
<dbReference type="AlphaFoldDB" id="A0AAD6XG76"/>
<accession>A0AAD6XG76</accession>
<sequence length="1061" mass="117435">MATPDTPSRSDTFSSDDDSLNSDPIPSTDNFYSEAAAFEQVLATNGCIEGRETYKDGKNGYEALVAKDLSEEEQGIACRAARLRATGSSPSWTPSPTSTIVEEPESYVEERDDSLDDSDDSSSTHCDIPPPVLKRSGTQTDAWRLEPEEVIRLLVNEFGPLAIEGEEEKLLLETDGGLVKEVAIVGVIHLTTHRLAFHASLMAARPDAQQGVIRAGTVLIHRKGWRSKRRLWLELSHDMMCTYASSSSSDKIRPIKTVLLSAIKKIVPMDPKQPKYVRLVFEKLEKEDISGIAEFDTEESARGWRKELSAAVFLYRHRRRQALDGSDVEDSAGVRFSCPLARIESAAFHDSAFPGIATLLINGEKGMPPRSINMGTIYTVPIWQKLPAVLTNYKKHRTFHPSDFDDMPIFVDMGPISFAEAQSDVEAANLKEQAVRNALALGAEPELWMTRASVHRTVASTGYFCVTTNYVSFWSKFFTQADLKYRIPLASIRGTRPFSLIRNCAYGLSLEIEGHPDLKFQFRTEEVRGQAITRIAAARAHAQKPHTPPATVAPTSDNGSNFSVRPLTRSASGIFAPLSRTLAAAIEGGHAKLKASLPRAINLPSDLLVRGKSKHFVCLTIGSRGDVQPYIALGLGLMKEGHTVTIVTHEEYKPWVESFGIKHKQAGGDPGALMKLSVENKMFSPEFFKESIQNFRPWLDQLLLDSWESCQGADVLLESPSAMSGVHIAEALNIPYFRTFTMPWTKTSEFPHAFLSPPVESPTFNAASYFHSKSSPLRSSKANPWPRSNVMWTATSGQINRWRRNTLKIGNTDMGHLAQSKIPFIYNFSQAVVPKPLDWGDATNISGYWFLDNAEGVNWTPPADLVEWMAKARKDGKAIVYIGFGSITVPHPNRVTARIVKAVLRADVRAIISKGWSARMSTANDKDPEVVIPPECYQLDKVPHDWLFPQIDAAVHHGGAGTTGASLRAGIPTLIKPWFGDQFFWASRVHKLGAGLRVPSLHAHDFSEALIKATTSRVMKEKAAAVGEKIRAENGVHTAIYTIYTYLDHASSYIEKIRQSH</sequence>
<name>A0AAD6XG76_9AGAR</name>
<comment type="catalytic activity">
    <reaction evidence="6">
        <text>ergosterol + UDP-alpha-D-glucose = ergosteryl 3-beta-D-glucoside + UDP + H(+)</text>
        <dbReference type="Rhea" id="RHEA:61836"/>
        <dbReference type="ChEBI" id="CHEBI:15378"/>
        <dbReference type="ChEBI" id="CHEBI:16933"/>
        <dbReference type="ChEBI" id="CHEBI:52973"/>
        <dbReference type="ChEBI" id="CHEBI:58223"/>
        <dbReference type="ChEBI" id="CHEBI:58885"/>
    </reaction>
    <physiologicalReaction direction="left-to-right" evidence="6">
        <dbReference type="Rhea" id="RHEA:61837"/>
    </physiologicalReaction>
</comment>
<feature type="region of interest" description="Disordered" evidence="8">
    <location>
        <begin position="539"/>
        <end position="559"/>
    </location>
</feature>
<evidence type="ECO:0000256" key="4">
    <source>
        <dbReference type="ARBA" id="ARBA00022679"/>
    </source>
</evidence>
<dbReference type="Gene3D" id="3.40.50.2000">
    <property type="entry name" value="Glycogen Phosphorylase B"/>
    <property type="match status" value="2"/>
</dbReference>
<dbReference type="Proteomes" id="UP001218188">
    <property type="component" value="Unassembled WGS sequence"/>
</dbReference>
<dbReference type="GO" id="GO:0005975">
    <property type="term" value="P:carbohydrate metabolic process"/>
    <property type="evidence" value="ECO:0007669"/>
    <property type="project" value="InterPro"/>
</dbReference>
<dbReference type="FunFam" id="3.40.50.2000:FF:000009">
    <property type="entry name" value="Sterol 3-beta-glucosyltransferase UGT80A2"/>
    <property type="match status" value="1"/>
</dbReference>
<feature type="region of interest" description="Disordered" evidence="8">
    <location>
        <begin position="1"/>
        <end position="30"/>
    </location>
</feature>
<dbReference type="InterPro" id="IPR050426">
    <property type="entry name" value="Glycosyltransferase_28"/>
</dbReference>
<feature type="domain" description="Erythromycin biosynthesis protein CIII-like C-terminal" evidence="10">
    <location>
        <begin position="930"/>
        <end position="1030"/>
    </location>
</feature>
<evidence type="ECO:0000256" key="5">
    <source>
        <dbReference type="ARBA" id="ARBA00029843"/>
    </source>
</evidence>
<dbReference type="SUPFAM" id="SSF53756">
    <property type="entry name" value="UDP-Glycosyltransferase/glycogen phosphorylase"/>
    <property type="match status" value="1"/>
</dbReference>
<comment type="catalytic activity">
    <reaction evidence="7">
        <text>a sterol + UDP-alpha-D-glucose = a sterol 3-beta-D-glucoside + UDP + H(+)</text>
        <dbReference type="Rhea" id="RHEA:22724"/>
        <dbReference type="ChEBI" id="CHEBI:15378"/>
        <dbReference type="ChEBI" id="CHEBI:15889"/>
        <dbReference type="ChEBI" id="CHEBI:37424"/>
        <dbReference type="ChEBI" id="CHEBI:58223"/>
        <dbReference type="ChEBI" id="CHEBI:58885"/>
        <dbReference type="EC" id="2.4.1.173"/>
    </reaction>
    <physiologicalReaction direction="left-to-right" evidence="7">
        <dbReference type="Rhea" id="RHEA:22725"/>
    </physiologicalReaction>
</comment>
<dbReference type="InterPro" id="IPR010610">
    <property type="entry name" value="EryCIII-like_C"/>
</dbReference>
<dbReference type="Pfam" id="PF06722">
    <property type="entry name" value="EryCIII-like_C"/>
    <property type="match status" value="1"/>
</dbReference>
<feature type="compositionally biased region" description="Low complexity" evidence="8">
    <location>
        <begin position="1"/>
        <end position="13"/>
    </location>
</feature>